<feature type="region of interest" description="Disordered" evidence="6">
    <location>
        <begin position="117"/>
        <end position="202"/>
    </location>
</feature>
<dbReference type="GO" id="GO:0008270">
    <property type="term" value="F:zinc ion binding"/>
    <property type="evidence" value="ECO:0007669"/>
    <property type="project" value="UniProtKB-KW"/>
</dbReference>
<keyword evidence="3 5" id="KW-0863">Zinc-finger</keyword>
<feature type="compositionally biased region" description="Gly residues" evidence="6">
    <location>
        <begin position="155"/>
        <end position="169"/>
    </location>
</feature>
<feature type="compositionally biased region" description="Polar residues" evidence="6">
    <location>
        <begin position="134"/>
        <end position="147"/>
    </location>
</feature>
<dbReference type="InterPro" id="IPR038508">
    <property type="entry name" value="ArfGAP_dom_sf"/>
</dbReference>
<organism evidence="8 9">
    <name type="scientific">Pycnococcus provasolii</name>
    <dbReference type="NCBI Taxonomy" id="41880"/>
    <lineage>
        <taxon>Eukaryota</taxon>
        <taxon>Viridiplantae</taxon>
        <taxon>Chlorophyta</taxon>
        <taxon>Pseudoscourfieldiophyceae</taxon>
        <taxon>Pseudoscourfieldiales</taxon>
        <taxon>Pycnococcaceae</taxon>
        <taxon>Pycnococcus</taxon>
    </lineage>
</organism>
<feature type="compositionally biased region" description="Gly residues" evidence="6">
    <location>
        <begin position="348"/>
        <end position="395"/>
    </location>
</feature>
<keyword evidence="4" id="KW-0862">Zinc</keyword>
<dbReference type="EMBL" id="BNJQ01000014">
    <property type="protein sequence ID" value="GHP06933.1"/>
    <property type="molecule type" value="Genomic_DNA"/>
</dbReference>
<protein>
    <recommendedName>
        <fullName evidence="7">Arf-GAP domain-containing protein</fullName>
    </recommendedName>
</protein>
<sequence length="431" mass="43365">MASASDLSVLRDLLALRENSVCADCTQVNPQWASVSHGIFLCLECSGKHRGLGVHISFVRSITMDAWKPLELAKMKSGGNATMNKYLESWGVPKNTEATLKYNSRGAEVYRERIKAKAEGKPFTDPPPDKSAGVTRSASSGSLPRGNSSGNLGKMRGGGGSSGGFGGNDGWDDWGNSGGSGKIPRGQSAPQVQDDLPPEYRASMAGKDDFFARQVAANASKPEGLAPSQGGKYVGFGSAPPPAAARGGGDGGLDDVTKSLSKGLNLLGGMAATAASATANVASRTVNAVQDAARDGEIGGKVASAADVAMAKSKTLFNAGWSGLTTLVNKAAAEVQSLTGDEKSQPSRGGGYGGMDRGDGGGGGYGGMDRGGGGGGGYGGMDRGGGGGGGDGFEGFGAPAPRRTGSQNGGRGGGNGGRGAGWDEWGDEDKW</sequence>
<comment type="caution">
    <text evidence="8">The sequence shown here is derived from an EMBL/GenBank/DDBJ whole genome shotgun (WGS) entry which is preliminary data.</text>
</comment>
<evidence type="ECO:0000256" key="3">
    <source>
        <dbReference type="ARBA" id="ARBA00022771"/>
    </source>
</evidence>
<feature type="domain" description="Arf-GAP" evidence="7">
    <location>
        <begin position="7"/>
        <end position="123"/>
    </location>
</feature>
<dbReference type="GO" id="GO:0005096">
    <property type="term" value="F:GTPase activator activity"/>
    <property type="evidence" value="ECO:0007669"/>
    <property type="project" value="UniProtKB-KW"/>
</dbReference>
<dbReference type="InterPro" id="IPR044519">
    <property type="entry name" value="ARF_GAP_AGD6/7"/>
</dbReference>
<dbReference type="SMART" id="SM00105">
    <property type="entry name" value="ArfGap"/>
    <property type="match status" value="1"/>
</dbReference>
<evidence type="ECO:0000259" key="7">
    <source>
        <dbReference type="PROSITE" id="PS50115"/>
    </source>
</evidence>
<dbReference type="InterPro" id="IPR037278">
    <property type="entry name" value="ARFGAP/RecO"/>
</dbReference>
<keyword evidence="9" id="KW-1185">Reference proteome</keyword>
<dbReference type="Proteomes" id="UP000660262">
    <property type="component" value="Unassembled WGS sequence"/>
</dbReference>
<dbReference type="PANTHER" id="PTHR47021">
    <property type="entry name" value="ADP-RIBOSYLATION FACTOR GTPASE-ACTIVATING PROTEIN AGD6-RELATED"/>
    <property type="match status" value="1"/>
</dbReference>
<proteinExistence type="predicted"/>
<keyword evidence="1" id="KW-0343">GTPase activation</keyword>
<evidence type="ECO:0000313" key="9">
    <source>
        <dbReference type="Proteomes" id="UP000660262"/>
    </source>
</evidence>
<dbReference type="SUPFAM" id="SSF57863">
    <property type="entry name" value="ArfGap/RecO-like zinc finger"/>
    <property type="match status" value="1"/>
</dbReference>
<evidence type="ECO:0000256" key="4">
    <source>
        <dbReference type="ARBA" id="ARBA00022833"/>
    </source>
</evidence>
<keyword evidence="2" id="KW-0479">Metal-binding</keyword>
<dbReference type="OrthoDB" id="983479at2759"/>
<feature type="region of interest" description="Disordered" evidence="6">
    <location>
        <begin position="221"/>
        <end position="251"/>
    </location>
</feature>
<dbReference type="Pfam" id="PF01412">
    <property type="entry name" value="ArfGap"/>
    <property type="match status" value="1"/>
</dbReference>
<evidence type="ECO:0000256" key="1">
    <source>
        <dbReference type="ARBA" id="ARBA00022468"/>
    </source>
</evidence>
<name>A0A830HK11_9CHLO</name>
<dbReference type="PRINTS" id="PR00405">
    <property type="entry name" value="REVINTRACTNG"/>
</dbReference>
<evidence type="ECO:0000256" key="2">
    <source>
        <dbReference type="ARBA" id="ARBA00022723"/>
    </source>
</evidence>
<dbReference type="AlphaFoldDB" id="A0A830HK11"/>
<evidence type="ECO:0000256" key="5">
    <source>
        <dbReference type="PROSITE-ProRule" id="PRU00288"/>
    </source>
</evidence>
<feature type="compositionally biased region" description="Gly residues" evidence="6">
    <location>
        <begin position="407"/>
        <end position="420"/>
    </location>
</feature>
<accession>A0A830HK11</accession>
<dbReference type="FunFam" id="1.10.220.150:FF:000014">
    <property type="entry name" value="ADP-ribosylation factor GTPase-activating protein"/>
    <property type="match status" value="1"/>
</dbReference>
<dbReference type="GO" id="GO:0016192">
    <property type="term" value="P:vesicle-mediated transport"/>
    <property type="evidence" value="ECO:0007669"/>
    <property type="project" value="InterPro"/>
</dbReference>
<evidence type="ECO:0000256" key="6">
    <source>
        <dbReference type="SAM" id="MobiDB-lite"/>
    </source>
</evidence>
<dbReference type="Gene3D" id="1.10.220.150">
    <property type="entry name" value="Arf GTPase activating protein"/>
    <property type="match status" value="1"/>
</dbReference>
<reference evidence="8" key="1">
    <citation type="submission" date="2020-10" db="EMBL/GenBank/DDBJ databases">
        <title>Unveiling of a novel bifunctional photoreceptor, Dualchrome1, isolated from a cosmopolitan green alga.</title>
        <authorList>
            <person name="Suzuki S."/>
            <person name="Kawachi M."/>
        </authorList>
    </citation>
    <scope>NUCLEOTIDE SEQUENCE</scope>
    <source>
        <strain evidence="8">NIES 2893</strain>
    </source>
</reference>
<feature type="region of interest" description="Disordered" evidence="6">
    <location>
        <begin position="337"/>
        <end position="431"/>
    </location>
</feature>
<dbReference type="InterPro" id="IPR001164">
    <property type="entry name" value="ArfGAP_dom"/>
</dbReference>
<dbReference type="CDD" id="cd08830">
    <property type="entry name" value="ArfGap_ArfGap1"/>
    <property type="match status" value="1"/>
</dbReference>
<evidence type="ECO:0000313" key="8">
    <source>
        <dbReference type="EMBL" id="GHP06933.1"/>
    </source>
</evidence>
<gene>
    <name evidence="8" type="ORF">PPROV_000567700</name>
</gene>
<dbReference type="PANTHER" id="PTHR47021:SF4">
    <property type="entry name" value="ADP-RIBOSYLATION FACTOR GTPASE-ACTIVATING PROTEIN AGD6-RELATED"/>
    <property type="match status" value="1"/>
</dbReference>
<dbReference type="PROSITE" id="PS50115">
    <property type="entry name" value="ARFGAP"/>
    <property type="match status" value="1"/>
</dbReference>